<dbReference type="RefSeq" id="WP_065789573.1">
    <property type="nucleotide sequence ID" value="NZ_MAUJ01000001.1"/>
</dbReference>
<sequence>MKDYTIMMIDDDEVDRYLLKRALKKVDFAGHIFEADNGQVAIEFLSNYEHNAKLFPGKFPPVIIFLDINMPLMDGFEFLEAFVKLRATTRVLENSILTLYTSSKCAEDRHRVKGYDFVKGYLVKEDLTVQNLKETMKVCIVS</sequence>
<dbReference type="EMBL" id="MAUJ01000001">
    <property type="protein sequence ID" value="OCQ23556.1"/>
    <property type="molecule type" value="Genomic_DNA"/>
</dbReference>
<dbReference type="GO" id="GO:0000160">
    <property type="term" value="P:phosphorelay signal transduction system"/>
    <property type="evidence" value="ECO:0007669"/>
    <property type="project" value="InterPro"/>
</dbReference>
<dbReference type="InterPro" id="IPR052893">
    <property type="entry name" value="TCS_response_regulator"/>
</dbReference>
<dbReference type="Proteomes" id="UP000093366">
    <property type="component" value="Unassembled WGS sequence"/>
</dbReference>
<gene>
    <name evidence="3" type="ORF">A7985_06335</name>
</gene>
<evidence type="ECO:0000259" key="2">
    <source>
        <dbReference type="PROSITE" id="PS50110"/>
    </source>
</evidence>
<dbReference type="InterPro" id="IPR001789">
    <property type="entry name" value="Sig_transdc_resp-reg_receiver"/>
</dbReference>
<dbReference type="AlphaFoldDB" id="A0A1C0TW56"/>
<evidence type="ECO:0000256" key="1">
    <source>
        <dbReference type="PROSITE-ProRule" id="PRU00169"/>
    </source>
</evidence>
<dbReference type="OrthoDB" id="9796655at2"/>
<proteinExistence type="predicted"/>
<dbReference type="SUPFAM" id="SSF52172">
    <property type="entry name" value="CheY-like"/>
    <property type="match status" value="1"/>
</dbReference>
<protein>
    <recommendedName>
        <fullName evidence="2">Response regulatory domain-containing protein</fullName>
    </recommendedName>
</protein>
<dbReference type="PANTHER" id="PTHR44520:SF2">
    <property type="entry name" value="RESPONSE REGULATOR RCP1"/>
    <property type="match status" value="1"/>
</dbReference>
<dbReference type="InterPro" id="IPR011006">
    <property type="entry name" value="CheY-like_superfamily"/>
</dbReference>
<keyword evidence="1" id="KW-0597">Phosphoprotein</keyword>
<dbReference type="Pfam" id="PF00072">
    <property type="entry name" value="Response_reg"/>
    <property type="match status" value="1"/>
</dbReference>
<dbReference type="Gene3D" id="3.40.50.2300">
    <property type="match status" value="1"/>
</dbReference>
<evidence type="ECO:0000313" key="4">
    <source>
        <dbReference type="Proteomes" id="UP000093366"/>
    </source>
</evidence>
<evidence type="ECO:0000313" key="3">
    <source>
        <dbReference type="EMBL" id="OCQ23556.1"/>
    </source>
</evidence>
<dbReference type="SMART" id="SM00448">
    <property type="entry name" value="REC"/>
    <property type="match status" value="1"/>
</dbReference>
<feature type="domain" description="Response regulatory" evidence="2">
    <location>
        <begin position="5"/>
        <end position="142"/>
    </location>
</feature>
<dbReference type="PROSITE" id="PS50110">
    <property type="entry name" value="RESPONSE_REGULATORY"/>
    <property type="match status" value="1"/>
</dbReference>
<name>A0A1C0TW56_9GAMM</name>
<organism evidence="3 4">
    <name type="scientific">Pseudoalteromonas luteoviolacea</name>
    <dbReference type="NCBI Taxonomy" id="43657"/>
    <lineage>
        <taxon>Bacteria</taxon>
        <taxon>Pseudomonadati</taxon>
        <taxon>Pseudomonadota</taxon>
        <taxon>Gammaproteobacteria</taxon>
        <taxon>Alteromonadales</taxon>
        <taxon>Pseudoalteromonadaceae</taxon>
        <taxon>Pseudoalteromonas</taxon>
    </lineage>
</organism>
<reference evidence="4" key="1">
    <citation type="submission" date="2016-07" db="EMBL/GenBank/DDBJ databases">
        <authorList>
            <person name="Florea S."/>
            <person name="Webb J.S."/>
            <person name="Jaromczyk J."/>
            <person name="Schardl C.L."/>
        </authorList>
    </citation>
    <scope>NUCLEOTIDE SEQUENCE [LARGE SCALE GENOMIC DNA]</scope>
    <source>
        <strain evidence="4">IPB1</strain>
    </source>
</reference>
<accession>A0A1C0TW56</accession>
<comment type="caution">
    <text evidence="3">The sequence shown here is derived from an EMBL/GenBank/DDBJ whole genome shotgun (WGS) entry which is preliminary data.</text>
</comment>
<feature type="modified residue" description="4-aspartylphosphate" evidence="1">
    <location>
        <position position="67"/>
    </location>
</feature>
<dbReference type="PANTHER" id="PTHR44520">
    <property type="entry name" value="RESPONSE REGULATOR RCP1-RELATED"/>
    <property type="match status" value="1"/>
</dbReference>